<dbReference type="Pfam" id="PF04542">
    <property type="entry name" value="Sigma70_r2"/>
    <property type="match status" value="1"/>
</dbReference>
<dbReference type="EMBL" id="CP127162">
    <property type="protein sequence ID" value="WIV18014.1"/>
    <property type="molecule type" value="Genomic_DNA"/>
</dbReference>
<accession>A0ABY8X005</accession>
<dbReference type="CDD" id="cd06171">
    <property type="entry name" value="Sigma70_r4"/>
    <property type="match status" value="1"/>
</dbReference>
<dbReference type="PANTHER" id="PTHR43133">
    <property type="entry name" value="RNA POLYMERASE ECF-TYPE SIGMA FACTO"/>
    <property type="match status" value="1"/>
</dbReference>
<dbReference type="Pfam" id="PF08281">
    <property type="entry name" value="Sigma70_r4_2"/>
    <property type="match status" value="1"/>
</dbReference>
<evidence type="ECO:0000256" key="3">
    <source>
        <dbReference type="ARBA" id="ARBA00023082"/>
    </source>
</evidence>
<evidence type="ECO:0000313" key="8">
    <source>
        <dbReference type="Proteomes" id="UP001236415"/>
    </source>
</evidence>
<dbReference type="InterPro" id="IPR039425">
    <property type="entry name" value="RNA_pol_sigma-70-like"/>
</dbReference>
<dbReference type="NCBIfam" id="TIGR02937">
    <property type="entry name" value="sigma70-ECF"/>
    <property type="match status" value="1"/>
</dbReference>
<evidence type="ECO:0000259" key="5">
    <source>
        <dbReference type="Pfam" id="PF04542"/>
    </source>
</evidence>
<evidence type="ECO:0000256" key="4">
    <source>
        <dbReference type="ARBA" id="ARBA00023163"/>
    </source>
</evidence>
<dbReference type="RefSeq" id="WP_285743027.1">
    <property type="nucleotide sequence ID" value="NZ_CP127162.1"/>
</dbReference>
<dbReference type="InterPro" id="IPR036388">
    <property type="entry name" value="WH-like_DNA-bd_sf"/>
</dbReference>
<comment type="similarity">
    <text evidence="1">Belongs to the sigma-70 factor family. ECF subfamily.</text>
</comment>
<feature type="domain" description="RNA polymerase sigma factor 70 region 4 type 2" evidence="6">
    <location>
        <begin position="106"/>
        <end position="156"/>
    </location>
</feature>
<gene>
    <name evidence="7" type="ORF">QPK24_16550</name>
</gene>
<dbReference type="SUPFAM" id="SSF88946">
    <property type="entry name" value="Sigma2 domain of RNA polymerase sigma factors"/>
    <property type="match status" value="1"/>
</dbReference>
<name>A0ABY8X005_9BACL</name>
<dbReference type="SUPFAM" id="SSF88659">
    <property type="entry name" value="Sigma3 and sigma4 domains of RNA polymerase sigma factors"/>
    <property type="match status" value="1"/>
</dbReference>
<sequence length="179" mass="21164">MTERELFDTYNKEIYRTCYFLLQNAQDAEDACHDVFVTVFQRDFQKVVYLKAWLMRITTNHCLNLLKKSRKKREKQLQIRHLYEEAKTSAKALETIVEEKSTAADWQKLLKELPDKLLVVVTLRYVNDLTITEIANVLHIPVGTVKSRLHKALKLMRNKLQEEDFYDLKGENPIEAYGR</sequence>
<evidence type="ECO:0000259" key="6">
    <source>
        <dbReference type="Pfam" id="PF08281"/>
    </source>
</evidence>
<dbReference type="Gene3D" id="1.10.10.10">
    <property type="entry name" value="Winged helix-like DNA-binding domain superfamily/Winged helix DNA-binding domain"/>
    <property type="match status" value="1"/>
</dbReference>
<organism evidence="7 8">
    <name type="scientific">Paenibacillus polygoni</name>
    <dbReference type="NCBI Taxonomy" id="3050112"/>
    <lineage>
        <taxon>Bacteria</taxon>
        <taxon>Bacillati</taxon>
        <taxon>Bacillota</taxon>
        <taxon>Bacilli</taxon>
        <taxon>Bacillales</taxon>
        <taxon>Paenibacillaceae</taxon>
        <taxon>Paenibacillus</taxon>
    </lineage>
</organism>
<protein>
    <submittedName>
        <fullName evidence="7">RNA polymerase sigma factor</fullName>
    </submittedName>
</protein>
<dbReference type="InterPro" id="IPR013324">
    <property type="entry name" value="RNA_pol_sigma_r3/r4-like"/>
</dbReference>
<keyword evidence="2" id="KW-0805">Transcription regulation</keyword>
<dbReference type="InterPro" id="IPR014284">
    <property type="entry name" value="RNA_pol_sigma-70_dom"/>
</dbReference>
<evidence type="ECO:0000256" key="1">
    <source>
        <dbReference type="ARBA" id="ARBA00010641"/>
    </source>
</evidence>
<feature type="domain" description="RNA polymerase sigma-70 region 2" evidence="5">
    <location>
        <begin position="6"/>
        <end position="71"/>
    </location>
</feature>
<dbReference type="PANTHER" id="PTHR43133:SF60">
    <property type="entry name" value="RNA POLYMERASE SIGMA FACTOR SIGV"/>
    <property type="match status" value="1"/>
</dbReference>
<keyword evidence="3" id="KW-0731">Sigma factor</keyword>
<keyword evidence="4" id="KW-0804">Transcription</keyword>
<evidence type="ECO:0000313" key="7">
    <source>
        <dbReference type="EMBL" id="WIV18014.1"/>
    </source>
</evidence>
<reference evidence="7 8" key="1">
    <citation type="submission" date="2023-06" db="EMBL/GenBank/DDBJ databases">
        <title>Paenibacillus polygonum sp. nov., an endophytic bacterium, isolated from Polygonum lapathifolium L. in Nanji Wetland National Nature Reserve, South of Poyang Lake, Jiangxi Province, China.</title>
        <authorList>
            <person name="Yu Z."/>
        </authorList>
    </citation>
    <scope>NUCLEOTIDE SEQUENCE [LARGE SCALE GENOMIC DNA]</scope>
    <source>
        <strain evidence="7 8">C31</strain>
    </source>
</reference>
<proteinExistence type="inferred from homology"/>
<dbReference type="InterPro" id="IPR013249">
    <property type="entry name" value="RNA_pol_sigma70_r4_t2"/>
</dbReference>
<dbReference type="Proteomes" id="UP001236415">
    <property type="component" value="Chromosome"/>
</dbReference>
<keyword evidence="8" id="KW-1185">Reference proteome</keyword>
<dbReference type="InterPro" id="IPR013325">
    <property type="entry name" value="RNA_pol_sigma_r2"/>
</dbReference>
<dbReference type="InterPro" id="IPR007627">
    <property type="entry name" value="RNA_pol_sigma70_r2"/>
</dbReference>
<evidence type="ECO:0000256" key="2">
    <source>
        <dbReference type="ARBA" id="ARBA00023015"/>
    </source>
</evidence>
<dbReference type="Gene3D" id="1.10.1740.10">
    <property type="match status" value="1"/>
</dbReference>